<dbReference type="AlphaFoldDB" id="A0A8B8DLP4"/>
<reference evidence="3" key="1">
    <citation type="submission" date="2025-08" db="UniProtKB">
        <authorList>
            <consortium name="RefSeq"/>
        </authorList>
    </citation>
    <scope>IDENTIFICATION</scope>
    <source>
        <tissue evidence="3">Whole sample</tissue>
    </source>
</reference>
<dbReference type="InterPro" id="IPR045860">
    <property type="entry name" value="Snake_toxin-like_sf"/>
</dbReference>
<dbReference type="OrthoDB" id="6132840at2759"/>
<feature type="signal peptide" evidence="1">
    <location>
        <begin position="1"/>
        <end position="18"/>
    </location>
</feature>
<name>A0A8B8DLP4_CRAVI</name>
<keyword evidence="1" id="KW-0732">Signal</keyword>
<dbReference type="RefSeq" id="XP_022328675.1">
    <property type="nucleotide sequence ID" value="XM_022472967.1"/>
</dbReference>
<organism evidence="2 3">
    <name type="scientific">Crassostrea virginica</name>
    <name type="common">Eastern oyster</name>
    <dbReference type="NCBI Taxonomy" id="6565"/>
    <lineage>
        <taxon>Eukaryota</taxon>
        <taxon>Metazoa</taxon>
        <taxon>Spiralia</taxon>
        <taxon>Lophotrochozoa</taxon>
        <taxon>Mollusca</taxon>
        <taxon>Bivalvia</taxon>
        <taxon>Autobranchia</taxon>
        <taxon>Pteriomorphia</taxon>
        <taxon>Ostreida</taxon>
        <taxon>Ostreoidea</taxon>
        <taxon>Ostreidae</taxon>
        <taxon>Crassostrea</taxon>
    </lineage>
</organism>
<dbReference type="Proteomes" id="UP000694844">
    <property type="component" value="Chromosome 4"/>
</dbReference>
<feature type="chain" id="PRO_5034494580" evidence="1">
    <location>
        <begin position="19"/>
        <end position="157"/>
    </location>
</feature>
<accession>A0A8B8DLP4</accession>
<evidence type="ECO:0000313" key="2">
    <source>
        <dbReference type="Proteomes" id="UP000694844"/>
    </source>
</evidence>
<dbReference type="GeneID" id="111127736"/>
<sequence length="157" mass="17312">MAVLTFLLLSFIACGSEATLCYQCSDAKSNGDCARDIDGLLEDRQRYFQETNITTAHFSSKFTFLKNCSGLWGEYCLFEHIREAGSGKLMSFVRGCTSIPGIPDNQTFCKFQSENKIIVCSATCGEDFCNGPQPAGSAKCLLSYVLALMMFTLHFSL</sequence>
<protein>
    <submittedName>
        <fullName evidence="3">Uncharacterized protein LOC111127736</fullName>
    </submittedName>
</protein>
<dbReference type="KEGG" id="cvn:111127736"/>
<evidence type="ECO:0000256" key="1">
    <source>
        <dbReference type="SAM" id="SignalP"/>
    </source>
</evidence>
<dbReference type="SUPFAM" id="SSF57302">
    <property type="entry name" value="Snake toxin-like"/>
    <property type="match status" value="1"/>
</dbReference>
<keyword evidence="2" id="KW-1185">Reference proteome</keyword>
<proteinExistence type="predicted"/>
<gene>
    <name evidence="3" type="primary">LOC111127736</name>
</gene>
<evidence type="ECO:0000313" key="3">
    <source>
        <dbReference type="RefSeq" id="XP_022328675.1"/>
    </source>
</evidence>